<reference evidence="1" key="1">
    <citation type="submission" date="2023-08" db="EMBL/GenBank/DDBJ databases">
        <authorList>
            <person name="Alioto T."/>
            <person name="Alioto T."/>
            <person name="Gomez Garrido J."/>
        </authorList>
    </citation>
    <scope>NUCLEOTIDE SEQUENCE</scope>
</reference>
<evidence type="ECO:0000313" key="1">
    <source>
        <dbReference type="EMBL" id="CAJ1066847.1"/>
    </source>
</evidence>
<accession>A0AAV1FZ13</accession>
<dbReference type="Proteomes" id="UP001178508">
    <property type="component" value="Chromosome 11"/>
</dbReference>
<gene>
    <name evidence="1" type="ORF">XNOV1_A021838</name>
</gene>
<dbReference type="EMBL" id="OY660874">
    <property type="protein sequence ID" value="CAJ1066847.1"/>
    <property type="molecule type" value="Genomic_DNA"/>
</dbReference>
<evidence type="ECO:0000313" key="2">
    <source>
        <dbReference type="Proteomes" id="UP001178508"/>
    </source>
</evidence>
<keyword evidence="2" id="KW-1185">Reference proteome</keyword>
<dbReference type="AlphaFoldDB" id="A0AAV1FZ13"/>
<proteinExistence type="predicted"/>
<organism evidence="1 2">
    <name type="scientific">Xyrichtys novacula</name>
    <name type="common">Pearly razorfish</name>
    <name type="synonym">Hemipteronotus novacula</name>
    <dbReference type="NCBI Taxonomy" id="13765"/>
    <lineage>
        <taxon>Eukaryota</taxon>
        <taxon>Metazoa</taxon>
        <taxon>Chordata</taxon>
        <taxon>Craniata</taxon>
        <taxon>Vertebrata</taxon>
        <taxon>Euteleostomi</taxon>
        <taxon>Actinopterygii</taxon>
        <taxon>Neopterygii</taxon>
        <taxon>Teleostei</taxon>
        <taxon>Neoteleostei</taxon>
        <taxon>Acanthomorphata</taxon>
        <taxon>Eupercaria</taxon>
        <taxon>Labriformes</taxon>
        <taxon>Labridae</taxon>
        <taxon>Xyrichtys</taxon>
    </lineage>
</organism>
<protein>
    <submittedName>
        <fullName evidence="1">Uncharacterized protein</fullName>
    </submittedName>
</protein>
<sequence>MAPIVAELHNRFQFPSPACLPACSLACLVAPRPPLLSAACLPACLAVGRTGADPSRPVPYSLFSQYTDQAEQEDPVVSWWTFLSSRGTLNSEDRRKVRPKVHFSLKFKGHSRHSTVTECHDGDEDANSSTKMMYGQICTKMTKQMPLPSVLSADL</sequence>
<name>A0AAV1FZ13_XYRNO</name>